<feature type="transmembrane region" description="Helical" evidence="10">
    <location>
        <begin position="21"/>
        <end position="44"/>
    </location>
</feature>
<evidence type="ECO:0000256" key="6">
    <source>
        <dbReference type="ARBA" id="ARBA00022989"/>
    </source>
</evidence>
<dbReference type="Proteomes" id="UP000617340">
    <property type="component" value="Unassembled WGS sequence"/>
</dbReference>
<sequence>MDFLHVAYKNFIENVDKRLTSWVLIHSSSIVPMIVGIYIILLLVNGGWYRDIFIYCVPVTYSTDPASMKIASGMWWTLILKIVDLIETEIFVLRKKNSQITFLHVYHHISTVLLIWLGVRYFAGGMACFLPLVNCSIHVIMYTYYFLSSLGPEIQKLILPYKPILTITQMVQFVVLLLHLIQAFLPSCNVPKLPVFITFINIIINFLLFYNFYQKNYKNPKLLEGSWWALLTKLVDLIETGIFILRKKNRQISFLHLYHHVSTVLLGWMFGKYYADGMVRLVQMFEKLFIDINSYLPSLKW</sequence>
<dbReference type="GO" id="GO:0009922">
    <property type="term" value="F:fatty acid elongase activity"/>
    <property type="evidence" value="ECO:0007669"/>
    <property type="project" value="UniProtKB-EC"/>
</dbReference>
<evidence type="ECO:0000256" key="5">
    <source>
        <dbReference type="ARBA" id="ARBA00022832"/>
    </source>
</evidence>
<feature type="transmembrane region" description="Helical" evidence="10">
    <location>
        <begin position="159"/>
        <end position="181"/>
    </location>
</feature>
<dbReference type="EC" id="2.3.1.199" evidence="10"/>
<gene>
    <name evidence="11" type="ORF">HZH68_000165</name>
</gene>
<dbReference type="PANTHER" id="PTHR11157">
    <property type="entry name" value="FATTY ACID ACYL TRANSFERASE-RELATED"/>
    <property type="match status" value="1"/>
</dbReference>
<keyword evidence="9 10" id="KW-0275">Fatty acid biosynthesis</keyword>
<evidence type="ECO:0000256" key="8">
    <source>
        <dbReference type="ARBA" id="ARBA00023136"/>
    </source>
</evidence>
<evidence type="ECO:0000256" key="3">
    <source>
        <dbReference type="ARBA" id="ARBA00022679"/>
    </source>
</evidence>
<dbReference type="EMBL" id="JACSDZ010000001">
    <property type="protein sequence ID" value="KAF7417512.1"/>
    <property type="molecule type" value="Genomic_DNA"/>
</dbReference>
<evidence type="ECO:0000256" key="10">
    <source>
        <dbReference type="RuleBase" id="RU361115"/>
    </source>
</evidence>
<name>A0A834U5R9_VESGE</name>
<comment type="caution">
    <text evidence="11">The sequence shown here is derived from an EMBL/GenBank/DDBJ whole genome shotgun (WGS) entry which is preliminary data.</text>
</comment>
<keyword evidence="7 10" id="KW-0443">Lipid metabolism</keyword>
<evidence type="ECO:0000256" key="9">
    <source>
        <dbReference type="ARBA" id="ARBA00023160"/>
    </source>
</evidence>
<keyword evidence="4 10" id="KW-0812">Transmembrane</keyword>
<dbReference type="PROSITE" id="PS01188">
    <property type="entry name" value="ELO"/>
    <property type="match status" value="1"/>
</dbReference>
<evidence type="ECO:0000256" key="2">
    <source>
        <dbReference type="ARBA" id="ARBA00022516"/>
    </source>
</evidence>
<feature type="transmembrane region" description="Helical" evidence="10">
    <location>
        <begin position="129"/>
        <end position="147"/>
    </location>
</feature>
<keyword evidence="8 10" id="KW-0472">Membrane</keyword>
<dbReference type="GO" id="GO:0034625">
    <property type="term" value="P:fatty acid elongation, monounsaturated fatty acid"/>
    <property type="evidence" value="ECO:0007669"/>
    <property type="project" value="TreeGrafter"/>
</dbReference>
<feature type="transmembrane region" description="Helical" evidence="10">
    <location>
        <begin position="193"/>
        <end position="213"/>
    </location>
</feature>
<dbReference type="GO" id="GO:0005789">
    <property type="term" value="C:endoplasmic reticulum membrane"/>
    <property type="evidence" value="ECO:0007669"/>
    <property type="project" value="TreeGrafter"/>
</dbReference>
<feature type="transmembrane region" description="Helical" evidence="10">
    <location>
        <begin position="105"/>
        <end position="123"/>
    </location>
</feature>
<evidence type="ECO:0000256" key="1">
    <source>
        <dbReference type="ARBA" id="ARBA00004141"/>
    </source>
</evidence>
<comment type="similarity">
    <text evidence="10">Belongs to the ELO family.</text>
</comment>
<comment type="subcellular location">
    <subcellularLocation>
        <location evidence="1">Membrane</location>
        <topology evidence="1">Multi-pass membrane protein</topology>
    </subcellularLocation>
</comment>
<keyword evidence="2 10" id="KW-0444">Lipid biosynthesis</keyword>
<reference evidence="11" key="1">
    <citation type="journal article" date="2020" name="G3 (Bethesda)">
        <title>High-Quality Assemblies for Three Invasive Social Wasps from the &lt;i&gt;Vespula&lt;/i&gt; Genus.</title>
        <authorList>
            <person name="Harrop T.W.R."/>
            <person name="Guhlin J."/>
            <person name="McLaughlin G.M."/>
            <person name="Permina E."/>
            <person name="Stockwell P."/>
            <person name="Gilligan J."/>
            <person name="Le Lec M.F."/>
            <person name="Gruber M.A.M."/>
            <person name="Quinn O."/>
            <person name="Lovegrove M."/>
            <person name="Duncan E.J."/>
            <person name="Remnant E.J."/>
            <person name="Van Eeckhoven J."/>
            <person name="Graham B."/>
            <person name="Knapp R.A."/>
            <person name="Langford K.W."/>
            <person name="Kronenberg Z."/>
            <person name="Press M.O."/>
            <person name="Eacker S.M."/>
            <person name="Wilson-Rankin E.E."/>
            <person name="Purcell J."/>
            <person name="Lester P.J."/>
            <person name="Dearden P.K."/>
        </authorList>
    </citation>
    <scope>NUCLEOTIDE SEQUENCE</scope>
    <source>
        <strain evidence="11">Linc-1</strain>
    </source>
</reference>
<keyword evidence="3 10" id="KW-0808">Transferase</keyword>
<dbReference type="GO" id="GO:0042761">
    <property type="term" value="P:very long-chain fatty acid biosynthetic process"/>
    <property type="evidence" value="ECO:0007669"/>
    <property type="project" value="TreeGrafter"/>
</dbReference>
<evidence type="ECO:0000313" key="11">
    <source>
        <dbReference type="EMBL" id="KAF7417512.1"/>
    </source>
</evidence>
<feature type="transmembrane region" description="Helical" evidence="10">
    <location>
        <begin position="257"/>
        <end position="275"/>
    </location>
</feature>
<accession>A0A834U5R9</accession>
<feature type="transmembrane region" description="Helical" evidence="10">
    <location>
        <begin position="74"/>
        <end position="93"/>
    </location>
</feature>
<proteinExistence type="inferred from homology"/>
<dbReference type="GO" id="GO:0030148">
    <property type="term" value="P:sphingolipid biosynthetic process"/>
    <property type="evidence" value="ECO:0007669"/>
    <property type="project" value="TreeGrafter"/>
</dbReference>
<keyword evidence="5 10" id="KW-0276">Fatty acid metabolism</keyword>
<dbReference type="GO" id="GO:0019367">
    <property type="term" value="P:fatty acid elongation, saturated fatty acid"/>
    <property type="evidence" value="ECO:0007669"/>
    <property type="project" value="TreeGrafter"/>
</dbReference>
<comment type="catalytic activity">
    <reaction evidence="10">
        <text>a very-long-chain acyl-CoA + malonyl-CoA + H(+) = a very-long-chain 3-oxoacyl-CoA + CO2 + CoA</text>
        <dbReference type="Rhea" id="RHEA:32727"/>
        <dbReference type="ChEBI" id="CHEBI:15378"/>
        <dbReference type="ChEBI" id="CHEBI:16526"/>
        <dbReference type="ChEBI" id="CHEBI:57287"/>
        <dbReference type="ChEBI" id="CHEBI:57384"/>
        <dbReference type="ChEBI" id="CHEBI:90725"/>
        <dbReference type="ChEBI" id="CHEBI:90736"/>
        <dbReference type="EC" id="2.3.1.199"/>
    </reaction>
</comment>
<keyword evidence="12" id="KW-1185">Reference proteome</keyword>
<evidence type="ECO:0000313" key="12">
    <source>
        <dbReference type="Proteomes" id="UP000617340"/>
    </source>
</evidence>
<evidence type="ECO:0000256" key="4">
    <source>
        <dbReference type="ARBA" id="ARBA00022692"/>
    </source>
</evidence>
<evidence type="ECO:0000256" key="7">
    <source>
        <dbReference type="ARBA" id="ARBA00023098"/>
    </source>
</evidence>
<dbReference type="InterPro" id="IPR030457">
    <property type="entry name" value="ELO_CS"/>
</dbReference>
<organism evidence="11 12">
    <name type="scientific">Vespula germanica</name>
    <name type="common">German yellow jacket</name>
    <name type="synonym">Paravespula germanica</name>
    <dbReference type="NCBI Taxonomy" id="30212"/>
    <lineage>
        <taxon>Eukaryota</taxon>
        <taxon>Metazoa</taxon>
        <taxon>Ecdysozoa</taxon>
        <taxon>Arthropoda</taxon>
        <taxon>Hexapoda</taxon>
        <taxon>Insecta</taxon>
        <taxon>Pterygota</taxon>
        <taxon>Neoptera</taxon>
        <taxon>Endopterygota</taxon>
        <taxon>Hymenoptera</taxon>
        <taxon>Apocrita</taxon>
        <taxon>Aculeata</taxon>
        <taxon>Vespoidea</taxon>
        <taxon>Vespidae</taxon>
        <taxon>Vespinae</taxon>
        <taxon>Vespula</taxon>
    </lineage>
</organism>
<dbReference type="Pfam" id="PF01151">
    <property type="entry name" value="ELO"/>
    <property type="match status" value="2"/>
</dbReference>
<protein>
    <recommendedName>
        <fullName evidence="10">Elongation of very long chain fatty acids protein</fullName>
        <ecNumber evidence="10">2.3.1.199</ecNumber>
    </recommendedName>
    <alternativeName>
        <fullName evidence="10">Very-long-chain 3-oxoacyl-CoA synthase</fullName>
    </alternativeName>
</protein>
<dbReference type="GO" id="GO:0034626">
    <property type="term" value="P:fatty acid elongation, polyunsaturated fatty acid"/>
    <property type="evidence" value="ECO:0007669"/>
    <property type="project" value="TreeGrafter"/>
</dbReference>
<dbReference type="InterPro" id="IPR002076">
    <property type="entry name" value="ELO_fam"/>
</dbReference>
<dbReference type="AlphaFoldDB" id="A0A834U5R9"/>
<dbReference type="PANTHER" id="PTHR11157:SF69">
    <property type="entry name" value="ELONGATION OF VERY LONG CHAIN FATTY ACIDS PROTEIN 7"/>
    <property type="match status" value="1"/>
</dbReference>
<keyword evidence="6 10" id="KW-1133">Transmembrane helix</keyword>